<dbReference type="Pfam" id="PF00932">
    <property type="entry name" value="LTD"/>
    <property type="match status" value="1"/>
</dbReference>
<protein>
    <recommendedName>
        <fullName evidence="1">LTD domain-containing protein</fullName>
    </recommendedName>
</protein>
<dbReference type="PROSITE" id="PS51841">
    <property type="entry name" value="LTD"/>
    <property type="match status" value="1"/>
</dbReference>
<gene>
    <name evidence="2" type="ORF">DCC35_03220</name>
</gene>
<evidence type="ECO:0000313" key="3">
    <source>
        <dbReference type="Proteomes" id="UP000298616"/>
    </source>
</evidence>
<evidence type="ECO:0000259" key="1">
    <source>
        <dbReference type="PROSITE" id="PS51841"/>
    </source>
</evidence>
<dbReference type="AlphaFoldDB" id="A0A4D7JBT6"/>
<dbReference type="InterPro" id="IPR036415">
    <property type="entry name" value="Lamin_tail_dom_sf"/>
</dbReference>
<organism evidence="2 3">
    <name type="scientific">Mangrovivirga cuniculi</name>
    <dbReference type="NCBI Taxonomy" id="2715131"/>
    <lineage>
        <taxon>Bacteria</taxon>
        <taxon>Pseudomonadati</taxon>
        <taxon>Bacteroidota</taxon>
        <taxon>Cytophagia</taxon>
        <taxon>Cytophagales</taxon>
        <taxon>Mangrovivirgaceae</taxon>
        <taxon>Mangrovivirga</taxon>
    </lineage>
</organism>
<keyword evidence="3" id="KW-1185">Reference proteome</keyword>
<dbReference type="RefSeq" id="WP_137089433.1">
    <property type="nucleotide sequence ID" value="NZ_CP028923.1"/>
</dbReference>
<dbReference type="EMBL" id="CP028923">
    <property type="protein sequence ID" value="QCK13839.1"/>
    <property type="molecule type" value="Genomic_DNA"/>
</dbReference>
<evidence type="ECO:0000313" key="2">
    <source>
        <dbReference type="EMBL" id="QCK13839.1"/>
    </source>
</evidence>
<dbReference type="Gene3D" id="2.60.40.4070">
    <property type="match status" value="1"/>
</dbReference>
<accession>A0A4D7JBT6</accession>
<dbReference type="SUPFAM" id="SSF74853">
    <property type="entry name" value="Lamin A/C globular tail domain"/>
    <property type="match status" value="1"/>
</dbReference>
<reference evidence="2 3" key="1">
    <citation type="submission" date="2018-04" db="EMBL/GenBank/DDBJ databases">
        <title>Complete genome uncultured novel isolate.</title>
        <authorList>
            <person name="Merlino G."/>
        </authorList>
    </citation>
    <scope>NUCLEOTIDE SEQUENCE [LARGE SCALE GENOMIC DNA]</scope>
    <source>
        <strain evidence="3">R1DC9</strain>
    </source>
</reference>
<dbReference type="OrthoDB" id="9758406at2"/>
<dbReference type="InterPro" id="IPR001322">
    <property type="entry name" value="Lamin_tail_dom"/>
</dbReference>
<dbReference type="KEGG" id="fpf:DCC35_03220"/>
<name>A0A4D7JBT6_9BACT</name>
<sequence>MKRIILIVCFLPNIVFCQIVDEFNAIKFNEDQQWHGDTNFFKTEEGHLISNFSTEKNSSFLYHKLNDLKNPLLYDFHLEMAFSPSSSNALQILLAGELEKQNIINGIALQIGETGSNDGLNVIKYKDGIKSKVTTFSEGQFSNSPSKRLLITYNGVSSWQIKEKTDQGEIVIGSFDYLPEFVSGISGLFFNYTSTRVDKFRFDYWRVKKISEEESGPVMIDHIATKDGITLYFSKKIKCDDIETELLINGVSAESNYSCNDSILEVTSLAWEQKFKNYELKISNISDFNGNSTGLIRISGSHVSDNRNTLLITEVLPDPDRNSNYTEEFIEIYNSGDQNISLGEFSICDLSKCINLPDIVIGTNEVIVFTGKEGVYPESIIITGLPSLNNTGDQVFLKYGENTVDSFSYSDNTFRSLDLTSSGTSLKRRFQNFICDGDLNISGGDPGPGNVKLESGPEKLADLKITFSDYNKILKVKSDALTDISNLKISIENQNTQFQITDEIRLGNYKINHFKIEDHLNHNQQYKIKLSGQKNCITGKIDSVLFESINTMDDPEKECLKVSEFMFDPETGKGDFIEIYNECGGIIEISKYKFIFMDHNQIVDDTINIEEKFDEYHLAGKSVGLIYSEDSDFEENYFVEGSPLLIELKNFINLRNSGGYFEIFREIPGEEFKKEIERSGYFEGWHSYWMDDTEGVSLERFNFEGDPAFESVWKSASELNNYSTPGIISGSGEMAYNEEISFQPKVIIPGDPYYGEQMIHLKTDNSGRIVTVELFSLSGKLIKTFCLDCYVSDSLTLRWEGIQDSGQVIKPGHYILRVTYIDSNGNDDLIIRPLAVGL</sequence>
<dbReference type="Proteomes" id="UP000298616">
    <property type="component" value="Chromosome"/>
</dbReference>
<proteinExistence type="predicted"/>
<feature type="domain" description="LTD" evidence="1">
    <location>
        <begin position="301"/>
        <end position="411"/>
    </location>
</feature>